<dbReference type="GO" id="GO:0043565">
    <property type="term" value="F:sequence-specific DNA binding"/>
    <property type="evidence" value="ECO:0007669"/>
    <property type="project" value="TreeGrafter"/>
</dbReference>
<proteinExistence type="predicted"/>
<keyword evidence="6" id="KW-0539">Nucleus</keyword>
<sequence>MLSSLSACGALLLDTNGSSKKFFCFVVIISSPELSLQSTHLFFITELWFGVTSTPVVETQTLLLDPSYEDNDVFFQHIYDLLFHQHSLFMRAENTITEAVANSNMMNFNNSDINVHMAKHIPRKRSRKGDHHVKINTARGPRERRMRLSVKVAPDFFKLQDLLGCDTASETLEWLLINSKDEIKKLEIEKKHSFSVGVKSASSTSKCQTVSGINPVAIHDRDHQDSVLEEKTSTKEKKIRQSVLRKRAFHPLARESRKKARERARERARVKMRSRVDESKLCEVASNCNLSQLGSRSKFESREESGTQSHNTKTFELRELAEAEEGSVHAGEHLGASEDMVDDDYLLIFNSHNTGILPERQFADFEFFDEPWDVYK</sequence>
<dbReference type="GO" id="GO:0003700">
    <property type="term" value="F:DNA-binding transcription factor activity"/>
    <property type="evidence" value="ECO:0007669"/>
    <property type="project" value="InterPro"/>
</dbReference>
<evidence type="ECO:0000256" key="5">
    <source>
        <dbReference type="ARBA" id="ARBA00023163"/>
    </source>
</evidence>
<keyword evidence="4" id="KW-0238">DNA-binding</keyword>
<feature type="domain" description="R" evidence="9">
    <location>
        <begin position="254"/>
        <end position="271"/>
    </location>
</feature>
<dbReference type="GO" id="GO:2000032">
    <property type="term" value="P:regulation of secondary shoot formation"/>
    <property type="evidence" value="ECO:0007669"/>
    <property type="project" value="TreeGrafter"/>
</dbReference>
<evidence type="ECO:0000256" key="7">
    <source>
        <dbReference type="SAM" id="MobiDB-lite"/>
    </source>
</evidence>
<dbReference type="AlphaFoldDB" id="A0AAW0M1L2"/>
<dbReference type="InterPro" id="IPR017887">
    <property type="entry name" value="TF_TCP_subgr"/>
</dbReference>
<protein>
    <submittedName>
        <fullName evidence="10">Transcription factor tcp18</fullName>
    </submittedName>
</protein>
<evidence type="ECO:0000256" key="2">
    <source>
        <dbReference type="ARBA" id="ARBA00022473"/>
    </source>
</evidence>
<dbReference type="PROSITE" id="PS51370">
    <property type="entry name" value="R"/>
    <property type="match status" value="1"/>
</dbReference>
<dbReference type="PANTHER" id="PTHR31072">
    <property type="entry name" value="TRANSCRIPTION FACTOR TCP4-RELATED"/>
    <property type="match status" value="1"/>
</dbReference>
<evidence type="ECO:0000259" key="8">
    <source>
        <dbReference type="PROSITE" id="PS51369"/>
    </source>
</evidence>
<feature type="domain" description="TCP" evidence="8">
    <location>
        <begin position="127"/>
        <end position="186"/>
    </location>
</feature>
<gene>
    <name evidence="10" type="primary">TCP18_1</name>
    <name evidence="10" type="ORF">CFP56_017703</name>
</gene>
<dbReference type="Pfam" id="PF03634">
    <property type="entry name" value="TCP"/>
    <property type="match status" value="1"/>
</dbReference>
<comment type="caution">
    <text evidence="10">The sequence shown here is derived from an EMBL/GenBank/DDBJ whole genome shotgun (WGS) entry which is preliminary data.</text>
</comment>
<evidence type="ECO:0000313" key="10">
    <source>
        <dbReference type="EMBL" id="KAK7857450.1"/>
    </source>
</evidence>
<dbReference type="PANTHER" id="PTHR31072:SF226">
    <property type="entry name" value="TRANSCRIPTION FACTOR TCP18"/>
    <property type="match status" value="1"/>
</dbReference>
<dbReference type="InterPro" id="IPR005333">
    <property type="entry name" value="Transcription_factor_TCP"/>
</dbReference>
<organism evidence="10">
    <name type="scientific">Quercus suber</name>
    <name type="common">Cork oak</name>
    <dbReference type="NCBI Taxonomy" id="58331"/>
    <lineage>
        <taxon>Eukaryota</taxon>
        <taxon>Viridiplantae</taxon>
        <taxon>Streptophyta</taxon>
        <taxon>Embryophyta</taxon>
        <taxon>Tracheophyta</taxon>
        <taxon>Spermatophyta</taxon>
        <taxon>Magnoliopsida</taxon>
        <taxon>eudicotyledons</taxon>
        <taxon>Gunneridae</taxon>
        <taxon>Pentapetalae</taxon>
        <taxon>rosids</taxon>
        <taxon>fabids</taxon>
        <taxon>Fagales</taxon>
        <taxon>Fagaceae</taxon>
        <taxon>Quercus</taxon>
    </lineage>
</organism>
<dbReference type="PROSITE" id="PS51369">
    <property type="entry name" value="TCP"/>
    <property type="match status" value="1"/>
</dbReference>
<reference evidence="10" key="3">
    <citation type="submission" date="2023-07" db="EMBL/GenBank/DDBJ databases">
        <title>An improved reference 1 genome and first organelle genomes of Quercus suber.</title>
        <authorList>
            <consortium name="Genosuber Consortium"/>
            <person name="Usie A."/>
            <person name="Serra O."/>
            <person name="Barros P."/>
        </authorList>
    </citation>
    <scope>NUCLEOTIDE SEQUENCE</scope>
    <source>
        <strain evidence="10">HL8</strain>
        <tissue evidence="10">Leaves</tissue>
    </source>
</reference>
<dbReference type="InterPro" id="IPR017888">
    <property type="entry name" value="CYC/TB1_R_domain"/>
</dbReference>
<accession>A0AAW0M1L2</accession>
<dbReference type="GO" id="GO:0005634">
    <property type="term" value="C:nucleus"/>
    <property type="evidence" value="ECO:0007669"/>
    <property type="project" value="UniProtKB-SubCell"/>
</dbReference>
<evidence type="ECO:0000256" key="1">
    <source>
        <dbReference type="ARBA" id="ARBA00004123"/>
    </source>
</evidence>
<reference evidence="10" key="2">
    <citation type="journal article" date="2018" name="Sci. Data">
        <title>The draft genome sequence of cork oak.</title>
        <authorList>
            <person name="Ramos A.M."/>
            <person name="Usie A."/>
            <person name="Barbosa P."/>
            <person name="Barros P.M."/>
            <person name="Capote T."/>
            <person name="Chaves I."/>
            <person name="Simoes F."/>
            <person name="Abreu I."/>
            <person name="Carrasquinho I."/>
            <person name="Faro C."/>
            <person name="Guimaraes J.B."/>
            <person name="Mendonca D."/>
            <person name="Nobrega F."/>
            <person name="Rodrigues L."/>
            <person name="Saibo N.J.M."/>
            <person name="Varela M.C."/>
            <person name="Egas C."/>
            <person name="Matos J."/>
            <person name="Miguel C.M."/>
            <person name="Oliveira M.M."/>
            <person name="Ricardo C.P."/>
            <person name="Goncalves S."/>
        </authorList>
    </citation>
    <scope>NUCLEOTIDE SEQUENCE [LARGE SCALE GENOMIC DNA]</scope>
    <source>
        <strain evidence="10">HL8</strain>
    </source>
</reference>
<evidence type="ECO:0000259" key="9">
    <source>
        <dbReference type="PROSITE" id="PS51370"/>
    </source>
</evidence>
<keyword evidence="5" id="KW-0804">Transcription</keyword>
<feature type="region of interest" description="Disordered" evidence="7">
    <location>
        <begin position="250"/>
        <end position="272"/>
    </location>
</feature>
<keyword evidence="3" id="KW-0805">Transcription regulation</keyword>
<dbReference type="EMBL" id="PKMF04000027">
    <property type="protein sequence ID" value="KAK7857450.1"/>
    <property type="molecule type" value="Genomic_DNA"/>
</dbReference>
<name>A0AAW0M1L2_QUESU</name>
<reference evidence="10" key="1">
    <citation type="submission" date="2017-12" db="EMBL/GenBank/DDBJ databases">
        <authorList>
            <person name="Barbosa P."/>
            <person name="Usie A."/>
            <person name="Ramos A.M."/>
        </authorList>
    </citation>
    <scope>NUCLEOTIDE SEQUENCE</scope>
    <source>
        <strain evidence="10">HL8</strain>
        <tissue evidence="10">Leaves</tissue>
    </source>
</reference>
<evidence type="ECO:0000256" key="4">
    <source>
        <dbReference type="ARBA" id="ARBA00023125"/>
    </source>
</evidence>
<evidence type="ECO:0000256" key="3">
    <source>
        <dbReference type="ARBA" id="ARBA00023015"/>
    </source>
</evidence>
<keyword evidence="2" id="KW-0217">Developmental protein</keyword>
<comment type="subcellular location">
    <subcellularLocation>
        <location evidence="1">Nucleus</location>
    </subcellularLocation>
</comment>
<feature type="compositionally biased region" description="Basic and acidic residues" evidence="7">
    <location>
        <begin position="263"/>
        <end position="272"/>
    </location>
</feature>
<evidence type="ECO:0000256" key="6">
    <source>
        <dbReference type="ARBA" id="ARBA00023242"/>
    </source>
</evidence>